<gene>
    <name evidence="2" type="ORF">E5676_scaffold139G001660</name>
</gene>
<dbReference type="Pfam" id="PF14365">
    <property type="entry name" value="Neprosin_AP"/>
    <property type="match status" value="1"/>
</dbReference>
<dbReference type="Pfam" id="PF03080">
    <property type="entry name" value="Neprosin"/>
    <property type="match status" value="2"/>
</dbReference>
<organism evidence="2 3">
    <name type="scientific">Cucumis melo var. makuwa</name>
    <name type="common">Oriental melon</name>
    <dbReference type="NCBI Taxonomy" id="1194695"/>
    <lineage>
        <taxon>Eukaryota</taxon>
        <taxon>Viridiplantae</taxon>
        <taxon>Streptophyta</taxon>
        <taxon>Embryophyta</taxon>
        <taxon>Tracheophyta</taxon>
        <taxon>Spermatophyta</taxon>
        <taxon>Magnoliopsida</taxon>
        <taxon>eudicotyledons</taxon>
        <taxon>Gunneridae</taxon>
        <taxon>Pentapetalae</taxon>
        <taxon>rosids</taxon>
        <taxon>fabids</taxon>
        <taxon>Cucurbitales</taxon>
        <taxon>Cucurbitaceae</taxon>
        <taxon>Benincaseae</taxon>
        <taxon>Cucumis</taxon>
    </lineage>
</organism>
<proteinExistence type="predicted"/>
<accession>A0A5D3CJM0</accession>
<reference evidence="2 3" key="1">
    <citation type="submission" date="2019-08" db="EMBL/GenBank/DDBJ databases">
        <title>Draft genome sequences of two oriental melons (Cucumis melo L. var makuwa).</title>
        <authorList>
            <person name="Kwon S.-Y."/>
        </authorList>
    </citation>
    <scope>NUCLEOTIDE SEQUENCE [LARGE SCALE GENOMIC DNA]</scope>
    <source>
        <strain evidence="3">cv. Chang Bougi</strain>
        <tissue evidence="2">Leaf</tissue>
    </source>
</reference>
<dbReference type="EMBL" id="SSTD01010811">
    <property type="protein sequence ID" value="TYK11502.1"/>
    <property type="molecule type" value="Genomic_DNA"/>
</dbReference>
<dbReference type="Gene3D" id="3.90.1320.10">
    <property type="entry name" value="Outer-capsid protein sigma 3, large lobe"/>
    <property type="match status" value="1"/>
</dbReference>
<dbReference type="Proteomes" id="UP000321947">
    <property type="component" value="Unassembled WGS sequence"/>
</dbReference>
<feature type="domain" description="Neprosin PEP catalytic" evidence="1">
    <location>
        <begin position="15"/>
        <end position="262"/>
    </location>
</feature>
<dbReference type="PANTHER" id="PTHR31589">
    <property type="entry name" value="PROTEIN, PUTATIVE (DUF239)-RELATED-RELATED"/>
    <property type="match status" value="1"/>
</dbReference>
<dbReference type="PANTHER" id="PTHR31589:SF110">
    <property type="entry name" value="PROTEIN, PUTATIVE (DUF239)-RELATED"/>
    <property type="match status" value="1"/>
</dbReference>
<dbReference type="InterPro" id="IPR025521">
    <property type="entry name" value="Neprosin_propep"/>
</dbReference>
<comment type="caution">
    <text evidence="2">The sequence shown here is derived from an EMBL/GenBank/DDBJ whole genome shotgun (WGS) entry which is preliminary data.</text>
</comment>
<dbReference type="PROSITE" id="PS52045">
    <property type="entry name" value="NEPROSIN_PEP_CD"/>
    <property type="match status" value="2"/>
</dbReference>
<name>A0A5D3CJM0_CUCMM</name>
<dbReference type="InterPro" id="IPR004314">
    <property type="entry name" value="Neprosin"/>
</dbReference>
<evidence type="ECO:0000313" key="2">
    <source>
        <dbReference type="EMBL" id="TYK11502.1"/>
    </source>
</evidence>
<feature type="domain" description="Neprosin PEP catalytic" evidence="1">
    <location>
        <begin position="361"/>
        <end position="611"/>
    </location>
</feature>
<dbReference type="AlphaFoldDB" id="A0A5D3CJM0"/>
<sequence>MMPQDDQSDDFFDDSVKYPYNQNVVSHSLKKGPEKYYGTKSYMSVYNVSLSFGQSSSSNIWIVGGPTNSLGVLMTGWLVNPEVNGDFITRSFVYWTADGGATTGCYNMYCQGFVQVNPSHHVGAPLHPTSTYQGQQYDYQFTIIQIAGNWWVLVGENLGLGYWPKELVQNLVDGAEQIAWGGIAKPSIDGMSPMLGSGHKPNDNGDYNEGLFFVCFNCKFNHASNPNLSREEELEIERQLKLLNKPFIKTYKTKEGDIIDCVDINKQPALDHPLLKNHKVQTLPSEFISKLFKEDSISQSNNGILTSNNNNGEGCPIGFVPIRRTLKEDLIRLKSLSSNYKKQESSMKPQDDQSKDFSHDAVRFPYDQNVVSHSLIKATYYHGAKARIAVYNVSLSDENQSSSANIWVVGGPDESLNVLMAAVSGDSLPRTFVYWTTDRGATTGCYNMLCQGFVLVNPDIPVGSSILPASIYQGKQYDYQFSIVQAIGHWWVRVGDDQVGLGYWPSELFPNLLRGAEQVAWGGSAEPSLYSDESPPLGSGHKPNGRPDEACFVRNIQYIASNYILSIPTLDNTINYVSSSSCYDLISNENCDFDPFKYCFTFGGPGGQDCAATTA</sequence>
<evidence type="ECO:0000313" key="3">
    <source>
        <dbReference type="Proteomes" id="UP000321947"/>
    </source>
</evidence>
<dbReference type="InterPro" id="IPR053168">
    <property type="entry name" value="Glutamic_endopeptidase"/>
</dbReference>
<evidence type="ECO:0000259" key="1">
    <source>
        <dbReference type="PROSITE" id="PS52045"/>
    </source>
</evidence>
<protein>
    <submittedName>
        <fullName evidence="2">Neprosin 2</fullName>
    </submittedName>
</protein>